<comment type="caution">
    <text evidence="4">The sequence shown here is derived from an EMBL/GenBank/DDBJ whole genome shotgun (WGS) entry which is preliminary data.</text>
</comment>
<reference evidence="4" key="2">
    <citation type="submission" date="2020-09" db="EMBL/GenBank/DDBJ databases">
        <authorList>
            <person name="Sun Q."/>
            <person name="Kim S."/>
        </authorList>
    </citation>
    <scope>NUCLEOTIDE SEQUENCE</scope>
    <source>
        <strain evidence="4">KCTC 12368</strain>
    </source>
</reference>
<dbReference type="Pfam" id="PF17132">
    <property type="entry name" value="Glyco_hydro_106"/>
    <property type="match status" value="1"/>
</dbReference>
<keyword evidence="2" id="KW-0378">Hydrolase</keyword>
<dbReference type="AlphaFoldDB" id="A0A918PQ76"/>
<dbReference type="Proteomes" id="UP000619457">
    <property type="component" value="Unassembled WGS sequence"/>
</dbReference>
<evidence type="ECO:0000313" key="5">
    <source>
        <dbReference type="Proteomes" id="UP000619457"/>
    </source>
</evidence>
<accession>A0A918PQ76</accession>
<reference evidence="4" key="1">
    <citation type="journal article" date="2014" name="Int. J. Syst. Evol. Microbiol.">
        <title>Complete genome sequence of Corynebacterium casei LMG S-19264T (=DSM 44701T), isolated from a smear-ripened cheese.</title>
        <authorList>
            <consortium name="US DOE Joint Genome Institute (JGI-PGF)"/>
            <person name="Walter F."/>
            <person name="Albersmeier A."/>
            <person name="Kalinowski J."/>
            <person name="Ruckert C."/>
        </authorList>
    </citation>
    <scope>NUCLEOTIDE SEQUENCE</scope>
    <source>
        <strain evidence="4">KCTC 12368</strain>
    </source>
</reference>
<sequence length="1071" mass="120913">MLNIACQSTPQTPEIGRIDYETLVDGFQIPPDSVKPWCYWYWINDDISKEGVTKDLEAMKEVGIGAALIGNINPNGEDGPVPLFSEEWWEILVHTVNEGKRLGVDIGLFNCPGWSQSGGPWVKSDMAMRYTVFSETVILGGKNIEIPLPQPTSEFQDTYVLGVKNNGDLFTVSSENTRFSSSPSVTDGQFWADRKLTTTPSFDLAKHKEYSLSIQTDKPIQARSISISPGDKPLKCDCSLEAKVDGEYQMVREFTFDRSKMEPNVGANIQGAVALSIDAPETNEFRLTCNNFKGARNVGFAEISLSEQATLDHYVEKQMAKMHPTPTPTWSSYQWASNQQEVDPKLVTQVDEIIDLSDKMDENGNLNWSAPEGNWTVYRFGMAPTGTENSPSAPQGKGYEIDKMSEELIRFHFDQFVGKLLERLPEESKSAFKYVIADSYEMGSQNWTDGFAEKFEDKYGYDPVPFLPVYTGKVVKSLTHSERFLWDMRRLVADQVAYEYVGGLRKVSNEHGLKLWLENYGHWGFPSEFLMYGGQSNLVSGEFWNEGALGNIECKASSSAAHIYGKPVTSAEAFTAANSSYLRHPALLKKRGDWSFTEGINHFVLHLYIQQPDDSRKPGVNAWFSTEFNRHNTWFEQSKSWMDYIRRSQHMLTKGRYAADIAYFIGEDAPVMTGVKDPEIPKGYSYDYMNAEVLLERAEVKDGKLTLPDGMNYGLLVLPPLNTMTPELLTKIEEMVSQGLAIYGSKPSTSPSLQNFPESDEIVASHARKMWGENDYGDTEFIKPFGKGLILDNMPLQKALDHLNLRKDVILSEDDPILWTHREAPNMDIYFLSNQSDDKVSTKAVFRVKDKTPELWNAVTGEIRKLSEYEVLPEGLRVPLKFEASESWFVVFTEDEHGEAKSYKENFPKSHQVQTISSAWSLDFNNKDIGPQAPIKLDKLVDWTSFDTDSIKFYSGTADYNTTFQVTEIEEGASYQIDLGDISVMATVILNGQEVGTSWIKPFRLDISQAIKKGENTLEIKIANLWRNRLIRDLQLPEAERYTWTSVNDVKVDEAPRSSGLLGPVTINKID</sequence>
<dbReference type="GO" id="GO:0004553">
    <property type="term" value="F:hydrolase activity, hydrolyzing O-glycosyl compounds"/>
    <property type="evidence" value="ECO:0007669"/>
    <property type="project" value="UniProtKB-ARBA"/>
</dbReference>
<dbReference type="InterPro" id="IPR008979">
    <property type="entry name" value="Galactose-bd-like_sf"/>
</dbReference>
<dbReference type="NCBIfam" id="NF045579">
    <property type="entry name" value="rhamnoside_JR"/>
    <property type="match status" value="1"/>
</dbReference>
<evidence type="ECO:0000256" key="2">
    <source>
        <dbReference type="ARBA" id="ARBA00022801"/>
    </source>
</evidence>
<dbReference type="SUPFAM" id="SSF49785">
    <property type="entry name" value="Galactose-binding domain-like"/>
    <property type="match status" value="1"/>
</dbReference>
<feature type="domain" description="Beta-mannosidase-like galactose-binding" evidence="3">
    <location>
        <begin position="958"/>
        <end position="1037"/>
    </location>
</feature>
<dbReference type="Gene3D" id="2.60.120.260">
    <property type="entry name" value="Galactose-binding domain-like"/>
    <property type="match status" value="1"/>
</dbReference>
<name>A0A918PQ76_9BACT</name>
<dbReference type="PANTHER" id="PTHR43817:SF1">
    <property type="entry name" value="HYDROLASE, FAMILY 43, PUTATIVE (AFU_ORTHOLOGUE AFUA_3G01660)-RELATED"/>
    <property type="match status" value="1"/>
</dbReference>
<evidence type="ECO:0000256" key="1">
    <source>
        <dbReference type="ARBA" id="ARBA00022729"/>
    </source>
</evidence>
<evidence type="ECO:0000313" key="4">
    <source>
        <dbReference type="EMBL" id="GGZ16643.1"/>
    </source>
</evidence>
<protein>
    <recommendedName>
        <fullName evidence="3">Beta-mannosidase-like galactose-binding domain-containing protein</fullName>
    </recommendedName>
</protein>
<dbReference type="Pfam" id="PF22666">
    <property type="entry name" value="Glyco_hydro_2_N2"/>
    <property type="match status" value="1"/>
</dbReference>
<keyword evidence="1" id="KW-0732">Signal</keyword>
<gene>
    <name evidence="4" type="ORF">GCM10007049_06270</name>
</gene>
<dbReference type="PANTHER" id="PTHR43817">
    <property type="entry name" value="GLYCOSYL HYDROLASE"/>
    <property type="match status" value="1"/>
</dbReference>
<proteinExistence type="predicted"/>
<dbReference type="InterPro" id="IPR054593">
    <property type="entry name" value="Beta-mannosidase-like_N2"/>
</dbReference>
<dbReference type="EMBL" id="BMWX01000001">
    <property type="protein sequence ID" value="GGZ16643.1"/>
    <property type="molecule type" value="Genomic_DNA"/>
</dbReference>
<keyword evidence="5" id="KW-1185">Reference proteome</keyword>
<organism evidence="4 5">
    <name type="scientific">Echinicola pacifica</name>
    <dbReference type="NCBI Taxonomy" id="346377"/>
    <lineage>
        <taxon>Bacteria</taxon>
        <taxon>Pseudomonadati</taxon>
        <taxon>Bacteroidota</taxon>
        <taxon>Cytophagia</taxon>
        <taxon>Cytophagales</taxon>
        <taxon>Cyclobacteriaceae</taxon>
        <taxon>Echinicola</taxon>
    </lineage>
</organism>
<evidence type="ECO:0000259" key="3">
    <source>
        <dbReference type="Pfam" id="PF22666"/>
    </source>
</evidence>